<reference evidence="1 2" key="1">
    <citation type="submission" date="2020-02" db="EMBL/GenBank/DDBJ databases">
        <title>Draft genome sequence of Haematococcus lacustris strain NIES-144.</title>
        <authorList>
            <person name="Morimoto D."/>
            <person name="Nakagawa S."/>
            <person name="Yoshida T."/>
            <person name="Sawayama S."/>
        </authorList>
    </citation>
    <scope>NUCLEOTIDE SEQUENCE [LARGE SCALE GENOMIC DNA]</scope>
    <source>
        <strain evidence="1 2">NIES-144</strain>
    </source>
</reference>
<proteinExistence type="predicted"/>
<protein>
    <submittedName>
        <fullName evidence="1">Uncharacterized protein</fullName>
    </submittedName>
</protein>
<organism evidence="1 2">
    <name type="scientific">Haematococcus lacustris</name>
    <name type="common">Green alga</name>
    <name type="synonym">Haematococcus pluvialis</name>
    <dbReference type="NCBI Taxonomy" id="44745"/>
    <lineage>
        <taxon>Eukaryota</taxon>
        <taxon>Viridiplantae</taxon>
        <taxon>Chlorophyta</taxon>
        <taxon>core chlorophytes</taxon>
        <taxon>Chlorophyceae</taxon>
        <taxon>CS clade</taxon>
        <taxon>Chlamydomonadales</taxon>
        <taxon>Haematococcaceae</taxon>
        <taxon>Haematococcus</taxon>
    </lineage>
</organism>
<dbReference type="AlphaFoldDB" id="A0A6A0AGB0"/>
<comment type="caution">
    <text evidence="1">The sequence shown here is derived from an EMBL/GenBank/DDBJ whole genome shotgun (WGS) entry which is preliminary data.</text>
</comment>
<dbReference type="Proteomes" id="UP000485058">
    <property type="component" value="Unassembled WGS sequence"/>
</dbReference>
<dbReference type="EMBL" id="BLLF01006127">
    <property type="protein sequence ID" value="GFH31979.1"/>
    <property type="molecule type" value="Genomic_DNA"/>
</dbReference>
<evidence type="ECO:0000313" key="2">
    <source>
        <dbReference type="Proteomes" id="UP000485058"/>
    </source>
</evidence>
<feature type="non-terminal residue" evidence="1">
    <location>
        <position position="1"/>
    </location>
</feature>
<gene>
    <name evidence="1" type="ORF">HaLaN_31119</name>
</gene>
<keyword evidence="2" id="KW-1185">Reference proteome</keyword>
<evidence type="ECO:0000313" key="1">
    <source>
        <dbReference type="EMBL" id="GFH31979.1"/>
    </source>
</evidence>
<accession>A0A6A0AGB0</accession>
<feature type="non-terminal residue" evidence="1">
    <location>
        <position position="90"/>
    </location>
</feature>
<sequence>GHREAVAKLRSYLHSLPLSKQPEGSQERIQAVLAATRMPLEHFKEQYAKLLKTLPLAPPYNEDHVEQGLLNGRLLEWVDMLSVQPSGSDS</sequence>
<name>A0A6A0AGB0_HAELA</name>